<dbReference type="PRINTS" id="PR00608">
    <property type="entry name" value="CYTCHROMECII"/>
</dbReference>
<accession>A0ABW3V734</accession>
<organism evidence="7 8">
    <name type="scientific">Pseudochrobactrum kiredjianiae</name>
    <dbReference type="NCBI Taxonomy" id="386305"/>
    <lineage>
        <taxon>Bacteria</taxon>
        <taxon>Pseudomonadati</taxon>
        <taxon>Pseudomonadota</taxon>
        <taxon>Alphaproteobacteria</taxon>
        <taxon>Hyphomicrobiales</taxon>
        <taxon>Brucellaceae</taxon>
        <taxon>Pseudochrobactrum</taxon>
    </lineage>
</organism>
<dbReference type="PIRSF" id="PIRSF000027">
    <property type="entry name" value="Cytc_c_prime"/>
    <property type="match status" value="1"/>
</dbReference>
<dbReference type="Pfam" id="PF01322">
    <property type="entry name" value="Cytochrom_C_2"/>
    <property type="match status" value="1"/>
</dbReference>
<proteinExistence type="predicted"/>
<name>A0ABW3V734_9HYPH</name>
<dbReference type="RefSeq" id="WP_289385912.1">
    <property type="nucleotide sequence ID" value="NZ_JAUCBM010000001.1"/>
</dbReference>
<evidence type="ECO:0000256" key="5">
    <source>
        <dbReference type="ARBA" id="ARBA00023004"/>
    </source>
</evidence>
<reference evidence="8" key="1">
    <citation type="journal article" date="2019" name="Int. J. Syst. Evol. Microbiol.">
        <title>The Global Catalogue of Microorganisms (GCM) 10K type strain sequencing project: providing services to taxonomists for standard genome sequencing and annotation.</title>
        <authorList>
            <consortium name="The Broad Institute Genomics Platform"/>
            <consortium name="The Broad Institute Genome Sequencing Center for Infectious Disease"/>
            <person name="Wu L."/>
            <person name="Ma J."/>
        </authorList>
    </citation>
    <scope>NUCLEOTIDE SEQUENCE [LARGE SCALE GENOMIC DNA]</scope>
    <source>
        <strain evidence="8">CCUG 49584</strain>
    </source>
</reference>
<gene>
    <name evidence="7" type="ORF">ACFQ35_17580</name>
</gene>
<evidence type="ECO:0000256" key="2">
    <source>
        <dbReference type="ARBA" id="ARBA00022617"/>
    </source>
</evidence>
<feature type="chain" id="PRO_5047383571" evidence="6">
    <location>
        <begin position="21"/>
        <end position="144"/>
    </location>
</feature>
<dbReference type="PROSITE" id="PS51009">
    <property type="entry name" value="CYTCII"/>
    <property type="match status" value="1"/>
</dbReference>
<keyword evidence="6" id="KW-0732">Signal</keyword>
<keyword evidence="1" id="KW-0813">Transport</keyword>
<evidence type="ECO:0000256" key="3">
    <source>
        <dbReference type="ARBA" id="ARBA00022723"/>
    </source>
</evidence>
<evidence type="ECO:0000256" key="1">
    <source>
        <dbReference type="ARBA" id="ARBA00022448"/>
    </source>
</evidence>
<keyword evidence="4" id="KW-0249">Electron transport</keyword>
<evidence type="ECO:0000256" key="6">
    <source>
        <dbReference type="SAM" id="SignalP"/>
    </source>
</evidence>
<comment type="caution">
    <text evidence="7">The sequence shown here is derived from an EMBL/GenBank/DDBJ whole genome shotgun (WGS) entry which is preliminary data.</text>
</comment>
<feature type="signal peptide" evidence="6">
    <location>
        <begin position="1"/>
        <end position="20"/>
    </location>
</feature>
<protein>
    <submittedName>
        <fullName evidence="7">C-type cytochrome</fullName>
    </submittedName>
</protein>
<dbReference type="InterPro" id="IPR010980">
    <property type="entry name" value="Cyt_c/b562"/>
</dbReference>
<evidence type="ECO:0000313" key="8">
    <source>
        <dbReference type="Proteomes" id="UP001597263"/>
    </source>
</evidence>
<keyword evidence="3" id="KW-0479">Metal-binding</keyword>
<dbReference type="Proteomes" id="UP001597263">
    <property type="component" value="Unassembled WGS sequence"/>
</dbReference>
<evidence type="ECO:0000313" key="7">
    <source>
        <dbReference type="EMBL" id="MFD1228957.1"/>
    </source>
</evidence>
<keyword evidence="2" id="KW-0349">Heme</keyword>
<sequence>MKKSLAIFSALFMLTSAASASPVADRQALMKDIGRSMGVLGPVMKGDKPFEAESVQAALEQLKADAIKMNAETMFPKGSESGDTAASPKIWEDAAGFQADIDHFRTATAAAADAKPQDVDALRVAMKEVGASCGTCHQAFRVKK</sequence>
<dbReference type="SUPFAM" id="SSF47175">
    <property type="entry name" value="Cytochromes"/>
    <property type="match status" value="1"/>
</dbReference>
<dbReference type="InterPro" id="IPR002321">
    <property type="entry name" value="Cyt_c_II"/>
</dbReference>
<dbReference type="InterPro" id="IPR015984">
    <property type="entry name" value="Cyt_c_prime_subgr"/>
</dbReference>
<dbReference type="InterPro" id="IPR012127">
    <property type="entry name" value="Cyt_c_prime"/>
</dbReference>
<keyword evidence="5" id="KW-0408">Iron</keyword>
<dbReference type="EMBL" id="JBHTMA010000040">
    <property type="protein sequence ID" value="MFD1228957.1"/>
    <property type="molecule type" value="Genomic_DNA"/>
</dbReference>
<evidence type="ECO:0000256" key="4">
    <source>
        <dbReference type="ARBA" id="ARBA00022982"/>
    </source>
</evidence>
<keyword evidence="8" id="KW-1185">Reference proteome</keyword>
<dbReference type="Gene3D" id="1.20.120.10">
    <property type="entry name" value="Cytochrome c/b562"/>
    <property type="match status" value="1"/>
</dbReference>